<dbReference type="InterPro" id="IPR011044">
    <property type="entry name" value="Quino_amine_DH_bsu"/>
</dbReference>
<gene>
    <name evidence="4" type="ORF">C1631_012400</name>
</gene>
<protein>
    <recommendedName>
        <fullName evidence="3">Secretion system C-terminal sorting domain-containing protein</fullName>
    </recommendedName>
</protein>
<keyword evidence="1 2" id="KW-0732">Signal</keyword>
<dbReference type="Proteomes" id="UP000236594">
    <property type="component" value="Unassembled WGS sequence"/>
</dbReference>
<dbReference type="InterPro" id="IPR026444">
    <property type="entry name" value="Secre_tail"/>
</dbReference>
<evidence type="ECO:0000256" key="1">
    <source>
        <dbReference type="ARBA" id="ARBA00022729"/>
    </source>
</evidence>
<keyword evidence="5" id="KW-1185">Reference proteome</keyword>
<dbReference type="NCBIfam" id="NF045639">
    <property type="entry name" value="GCX_COOH"/>
    <property type="match status" value="1"/>
</dbReference>
<dbReference type="EMBL" id="PPED02000003">
    <property type="protein sequence ID" value="PWN68876.1"/>
    <property type="molecule type" value="Genomic_DNA"/>
</dbReference>
<accession>A0A316X825</accession>
<reference evidence="4 5" key="1">
    <citation type="submission" date="2018-04" db="EMBL/GenBank/DDBJ databases">
        <title>Draft Genome Sequence of Phosphate-Solubilizing Chryseobacterium sp. ISE14 that is a Biocontrol and Plant Growth-Promoting Rhizobacterium Isolated from Cucumber.</title>
        <authorList>
            <person name="Jeong J.-J."/>
            <person name="Sang M.K."/>
            <person name="Choi I.-G."/>
            <person name="Kim K.D."/>
        </authorList>
    </citation>
    <scope>NUCLEOTIDE SEQUENCE [LARGE SCALE GENOMIC DNA]</scope>
    <source>
        <strain evidence="4 5">ISE14</strain>
    </source>
</reference>
<evidence type="ECO:0000256" key="2">
    <source>
        <dbReference type="SAM" id="SignalP"/>
    </source>
</evidence>
<organism evidence="4 5">
    <name type="scientific">Chryseobacterium phosphatilyticum</name>
    <dbReference type="NCBI Taxonomy" id="475075"/>
    <lineage>
        <taxon>Bacteria</taxon>
        <taxon>Pseudomonadati</taxon>
        <taxon>Bacteroidota</taxon>
        <taxon>Flavobacteriia</taxon>
        <taxon>Flavobacteriales</taxon>
        <taxon>Weeksellaceae</taxon>
        <taxon>Chryseobacterium group</taxon>
        <taxon>Chryseobacterium</taxon>
    </lineage>
</organism>
<sequence>MKTKNIFLFVLILIGSGLAQAQHENDNWRFGSNNWRFDANAAPNGFTQTTGLNPHIRYASSVISDKNTGNLLFYSNGYNIYNKNNGIMDGGDHLFGTISYEYNSIGNPSDQSSVILPLPGSNSKYYVFYINGDRNLKDQITVPTPNPATNYGLRYAIVDMSLNGGLGKVISKNNILFSNSPTNALTSTFGSDGNSYWIVSANNGNILSYKLDASGVNTTPVVSAGMEYGSFIKISPNSKKLLTRKYKALWLSDFNNTTGTVTNAVNVIANNNLIAYYSDASNTPNSAEFSPDSNIIYFIGAEACLCLYPQGLIGWSGLAMYNISTGSLVGASNSSSHYDFSFNGSTASIQRATNGKLYMIFNTKLQDDGYGYYEVHFESQTSPYPAYSWRVINNPDVWSPTVNPSSIINPPAGTKNGFSFPQLVPSLSDAVNPCPDVLTITTPVTSSQTYQAGKSIFASSVINDNLTVDYKAGLNVDLLPGFSVNAVNNGAFKAYISPCTISAFLKERTVGAMEPNLAKTALNIGSSEVKIYPNPASTIVKIDSGRNKVAGWVLYDLSGKMVLNGTEATVPVERVPKSSYLLVIKLDNGTSTSKKIIVQ</sequence>
<dbReference type="AlphaFoldDB" id="A0A316X825"/>
<name>A0A316X825_9FLAO</name>
<feature type="domain" description="Secretion system C-terminal sorting" evidence="3">
    <location>
        <begin position="531"/>
        <end position="598"/>
    </location>
</feature>
<comment type="caution">
    <text evidence="4">The sequence shown here is derived from an EMBL/GenBank/DDBJ whole genome shotgun (WGS) entry which is preliminary data.</text>
</comment>
<dbReference type="NCBIfam" id="TIGR04183">
    <property type="entry name" value="Por_Secre_tail"/>
    <property type="match status" value="1"/>
</dbReference>
<feature type="chain" id="PRO_5016288581" description="Secretion system C-terminal sorting domain-containing protein" evidence="2">
    <location>
        <begin position="22"/>
        <end position="599"/>
    </location>
</feature>
<evidence type="ECO:0000259" key="3">
    <source>
        <dbReference type="Pfam" id="PF18962"/>
    </source>
</evidence>
<dbReference type="Pfam" id="PF18962">
    <property type="entry name" value="Por_Secre_tail"/>
    <property type="match status" value="1"/>
</dbReference>
<proteinExistence type="predicted"/>
<evidence type="ECO:0000313" key="5">
    <source>
        <dbReference type="Proteomes" id="UP000236594"/>
    </source>
</evidence>
<dbReference type="SUPFAM" id="SSF50969">
    <property type="entry name" value="YVTN repeat-like/Quinoprotein amine dehydrogenase"/>
    <property type="match status" value="1"/>
</dbReference>
<dbReference type="RefSeq" id="WP_109712458.1">
    <property type="nucleotide sequence ID" value="NZ_PPED02000003.1"/>
</dbReference>
<feature type="signal peptide" evidence="2">
    <location>
        <begin position="1"/>
        <end position="21"/>
    </location>
</feature>
<evidence type="ECO:0000313" key="4">
    <source>
        <dbReference type="EMBL" id="PWN68876.1"/>
    </source>
</evidence>
<dbReference type="OrthoDB" id="9765926at2"/>
<dbReference type="InterPro" id="IPR055015">
    <property type="entry name" value="GCX_COOH"/>
</dbReference>